<dbReference type="InterPro" id="IPR036388">
    <property type="entry name" value="WH-like_DNA-bd_sf"/>
</dbReference>
<protein>
    <recommendedName>
        <fullName evidence="3 7">DNA-directed RNA polymerase III subunit RPC3</fullName>
        <shortName evidence="7">RNA polymerase III subunit C3</shortName>
    </recommendedName>
</protein>
<reference evidence="12" key="1">
    <citation type="submission" date="2023-03" db="UniProtKB">
        <authorList>
            <consortium name="EnsemblPlants"/>
        </authorList>
    </citation>
    <scope>IDENTIFICATION</scope>
</reference>
<comment type="similarity">
    <text evidence="2 7">Belongs to the eukaryotic RPC3/POLR3C RNA polymerase subunit family.</text>
</comment>
<dbReference type="Pfam" id="PF22536">
    <property type="entry name" value="WHD_POLR3C"/>
    <property type="match status" value="1"/>
</dbReference>
<sequence length="586" mass="67144">MLHVYVFRHASRRPQPASRRRKSPASLLRAGVSSRCRRNFPFTCRFPPYLTEDLDWVFGYIGDLRGLRPVSAGISARCRPLECSCGDRGVPPPSALQGESYSGIINYKLFIGTQGCHRRTTILKKKIMVMTQYGIKYAVHIMTAHFGNLVAKVCETLLRKGPLTLRLLIRFTELTPSQVNNSLLILIQHNCVQAFTDVTEGREFWEAIIGNHIGTLLDKWGFEECQELLEGLLQNGRLSMEQMVERAESSGRAGNLFKLLNAHFVERCPAPEPTLSPKVEEQPPPRKRGAKAAKIFEVPETLEQRLIEAARPVEVLRFSMGDTNPEAEKSEHYSQISGQKRKHDELEIAQDSGHADGAILWRANYDEFIRCLRHKACVEHVRSQFDDGVVNVLSAFLEATRSSEKIVKTEITVPLSLDNIYEEVMKNEVGRSMTLDRVEASLAALGCPGMDDYKISMFTHCRFPNVESIVLKRYGRDAYRMFRFLSKTGGLVETEKISDSSFVDKNEAPKILYRLWKDEYLYMEKVAITVPRHSLCLLWRVDRYNLWEHVLDEMYHASLNLQLRLAHEIEENKEKVHWSISEDNLW</sequence>
<comment type="subcellular location">
    <subcellularLocation>
        <location evidence="1 7">Nucleus</location>
    </subcellularLocation>
</comment>
<evidence type="ECO:0000256" key="7">
    <source>
        <dbReference type="RuleBase" id="RU367076"/>
    </source>
</evidence>
<dbReference type="InterPro" id="IPR013197">
    <property type="entry name" value="RNA_pol_III_RPC82-rel_HTH"/>
</dbReference>
<evidence type="ECO:0000256" key="5">
    <source>
        <dbReference type="ARBA" id="ARBA00023163"/>
    </source>
</evidence>
<evidence type="ECO:0000256" key="4">
    <source>
        <dbReference type="ARBA" id="ARBA00022478"/>
    </source>
</evidence>
<dbReference type="PANTHER" id="PTHR12949:SF0">
    <property type="entry name" value="DNA-DIRECTED RNA POLYMERASE III SUBUNIT RPC3"/>
    <property type="match status" value="1"/>
</dbReference>
<feature type="region of interest" description="Disordered" evidence="8">
    <location>
        <begin position="271"/>
        <end position="291"/>
    </location>
</feature>
<accession>A0A9I9ECY2</accession>
<feature type="domain" description="RNA polymerase III Rpc82 C -terminal" evidence="9">
    <location>
        <begin position="255"/>
        <end position="436"/>
    </location>
</feature>
<dbReference type="Pfam" id="PF05645">
    <property type="entry name" value="RNA_pol_Rpc82"/>
    <property type="match status" value="1"/>
</dbReference>
<name>A0A9I9ECY2_CUCME</name>
<dbReference type="FunFam" id="1.10.10.10:FF:000218">
    <property type="entry name" value="DNA-directed RNA polymerase III subunit RPC3"/>
    <property type="match status" value="1"/>
</dbReference>
<dbReference type="InterPro" id="IPR055207">
    <property type="entry name" value="POLR3C_WHD"/>
</dbReference>
<organism evidence="12">
    <name type="scientific">Cucumis melo</name>
    <name type="common">Muskmelon</name>
    <dbReference type="NCBI Taxonomy" id="3656"/>
    <lineage>
        <taxon>Eukaryota</taxon>
        <taxon>Viridiplantae</taxon>
        <taxon>Streptophyta</taxon>
        <taxon>Embryophyta</taxon>
        <taxon>Tracheophyta</taxon>
        <taxon>Spermatophyta</taxon>
        <taxon>Magnoliopsida</taxon>
        <taxon>eudicotyledons</taxon>
        <taxon>Gunneridae</taxon>
        <taxon>Pentapetalae</taxon>
        <taxon>rosids</taxon>
        <taxon>fabids</taxon>
        <taxon>Cucurbitales</taxon>
        <taxon>Cucurbitaceae</taxon>
        <taxon>Benincaseae</taxon>
        <taxon>Cucumis</taxon>
    </lineage>
</organism>
<dbReference type="PANTHER" id="PTHR12949">
    <property type="entry name" value="RNA POLYMERASE III DNA DIRECTED -RELATED"/>
    <property type="match status" value="1"/>
</dbReference>
<proteinExistence type="inferred from homology"/>
<keyword evidence="5 7" id="KW-0804">Transcription</keyword>
<dbReference type="InterPro" id="IPR039748">
    <property type="entry name" value="RPC3"/>
</dbReference>
<dbReference type="EnsemblPlants" id="MELO3C031814.2.1">
    <property type="protein sequence ID" value="MELO3C031814.2.1"/>
    <property type="gene ID" value="MELO3C031814.2"/>
</dbReference>
<comment type="subunit">
    <text evidence="7">Component of the RNA polymerase III (Pol III) complex consisting of 17 subunits.</text>
</comment>
<feature type="domain" description="RNA polymerase III subunit RPC82-related helix-turn-helix" evidence="10">
    <location>
        <begin position="137"/>
        <end position="196"/>
    </location>
</feature>
<evidence type="ECO:0000256" key="8">
    <source>
        <dbReference type="SAM" id="MobiDB-lite"/>
    </source>
</evidence>
<dbReference type="GO" id="GO:0005666">
    <property type="term" value="C:RNA polymerase III complex"/>
    <property type="evidence" value="ECO:0007669"/>
    <property type="project" value="UniProtKB-UniRule"/>
</dbReference>
<dbReference type="AlphaFoldDB" id="A0A9I9ECY2"/>
<comment type="function">
    <text evidence="7">DNA-dependent RNA polymerase catalyzes the transcription of DNA into RNA using the four ribonucleoside triphosphates as substrates. Specific core component of RNA polymerase III which synthesizes small RNAs, such as 5S rRNA and tRNAs.</text>
</comment>
<evidence type="ECO:0000256" key="1">
    <source>
        <dbReference type="ARBA" id="ARBA00004123"/>
    </source>
</evidence>
<dbReference type="InterPro" id="IPR008806">
    <property type="entry name" value="RNA_pol_III_Rpc82_C"/>
</dbReference>
<dbReference type="Gene3D" id="1.10.10.10">
    <property type="entry name" value="Winged helix-like DNA-binding domain superfamily/Winged helix DNA-binding domain"/>
    <property type="match status" value="4"/>
</dbReference>
<dbReference type="GO" id="GO:0003697">
    <property type="term" value="F:single-stranded DNA binding"/>
    <property type="evidence" value="ECO:0007669"/>
    <property type="project" value="UniProtKB-UniRule"/>
</dbReference>
<evidence type="ECO:0000256" key="2">
    <source>
        <dbReference type="ARBA" id="ARBA00007206"/>
    </source>
</evidence>
<dbReference type="GO" id="GO:0006351">
    <property type="term" value="P:DNA-templated transcription"/>
    <property type="evidence" value="ECO:0007669"/>
    <property type="project" value="InterPro"/>
</dbReference>
<evidence type="ECO:0000259" key="9">
    <source>
        <dbReference type="Pfam" id="PF05645"/>
    </source>
</evidence>
<dbReference type="Gramene" id="MELO3C031814.2.1">
    <property type="protein sequence ID" value="MELO3C031814.2.1"/>
    <property type="gene ID" value="MELO3C031814.2"/>
</dbReference>
<evidence type="ECO:0000259" key="11">
    <source>
        <dbReference type="Pfam" id="PF22536"/>
    </source>
</evidence>
<keyword evidence="6 7" id="KW-0539">Nucleus</keyword>
<evidence type="ECO:0000313" key="12">
    <source>
        <dbReference type="EnsemblPlants" id="MELO3C031814.2.1"/>
    </source>
</evidence>
<dbReference type="Pfam" id="PF08221">
    <property type="entry name" value="HTH_9"/>
    <property type="match status" value="1"/>
</dbReference>
<keyword evidence="4 7" id="KW-0240">DNA-directed RNA polymerase</keyword>
<feature type="domain" description="DNA-directed RNA polymerase III subunit RPC3 winged-helix" evidence="11">
    <location>
        <begin position="466"/>
        <end position="527"/>
    </location>
</feature>
<evidence type="ECO:0000256" key="3">
    <source>
        <dbReference type="ARBA" id="ARBA00016689"/>
    </source>
</evidence>
<evidence type="ECO:0000259" key="10">
    <source>
        <dbReference type="Pfam" id="PF08221"/>
    </source>
</evidence>
<evidence type="ECO:0000256" key="6">
    <source>
        <dbReference type="ARBA" id="ARBA00023242"/>
    </source>
</evidence>